<sequence>MSLFNLSNKKLEYVEEKSFKLEKDIQDICENNLEEVFDLKFVSTEFAIGNFRIDTLAFDTKSNAFVIIEYKRDKNFSVIDQGYAYLSTMLNNKADFILEYNENCNNDLKRKDIDWSQSKVIFIAPSFTTYQREAINFKDLPIELYEIKKYANNMVSFNAITTAGANESIRTISKNNEEIEKVNKEIKVYTEDAHLNNIPDEIIELYDKLKFNILNIAEDIKMKPAKRYIAFITKKNITDICIQKKAIKIWINLKEGKLEDAKGITRNVSNTGHWGNGDYEIQISDDDDLEYIISLIKQSYKINKMSGKKI</sequence>
<evidence type="ECO:0000313" key="3">
    <source>
        <dbReference type="EMBL" id="MCM1991309.1"/>
    </source>
</evidence>
<comment type="caution">
    <text evidence="3">The sequence shown here is derived from an EMBL/GenBank/DDBJ whole genome shotgun (WGS) entry which is preliminary data.</text>
</comment>
<protein>
    <recommendedName>
        <fullName evidence="2">DUF5655 domain-containing protein</fullName>
    </recommendedName>
</protein>
<name>A0A9J6P692_9CLOT</name>
<feature type="coiled-coil region" evidence="1">
    <location>
        <begin position="165"/>
        <end position="192"/>
    </location>
</feature>
<dbReference type="EMBL" id="JAGSOJ010000003">
    <property type="protein sequence ID" value="MCM1991309.1"/>
    <property type="molecule type" value="Genomic_DNA"/>
</dbReference>
<dbReference type="Gene3D" id="3.40.1350.10">
    <property type="match status" value="1"/>
</dbReference>
<evidence type="ECO:0000259" key="2">
    <source>
        <dbReference type="Pfam" id="PF18899"/>
    </source>
</evidence>
<keyword evidence="4" id="KW-1185">Reference proteome</keyword>
<accession>A0A9J6P692</accession>
<feature type="domain" description="DUF5655" evidence="2">
    <location>
        <begin position="192"/>
        <end position="303"/>
    </location>
</feature>
<dbReference type="Pfam" id="PF18899">
    <property type="entry name" value="DUF5655"/>
    <property type="match status" value="1"/>
</dbReference>
<reference evidence="3" key="2">
    <citation type="submission" date="2021-04" db="EMBL/GenBank/DDBJ databases">
        <authorList>
            <person name="Dong X."/>
        </authorList>
    </citation>
    <scope>NUCLEOTIDE SEQUENCE</scope>
    <source>
        <strain evidence="3">ZWT</strain>
    </source>
</reference>
<organism evidence="3 4">
    <name type="scientific">Oceanirhabdus seepicola</name>
    <dbReference type="NCBI Taxonomy" id="2828781"/>
    <lineage>
        <taxon>Bacteria</taxon>
        <taxon>Bacillati</taxon>
        <taxon>Bacillota</taxon>
        <taxon>Clostridia</taxon>
        <taxon>Eubacteriales</taxon>
        <taxon>Clostridiaceae</taxon>
        <taxon>Oceanirhabdus</taxon>
    </lineage>
</organism>
<reference evidence="3" key="1">
    <citation type="journal article" date="2021" name="mSystems">
        <title>Bacteria and Archaea Synergistically Convert Glycine Betaine to Biogenic Methane in the Formosa Cold Seep of the South China Sea.</title>
        <authorList>
            <person name="Li L."/>
            <person name="Zhang W."/>
            <person name="Zhang S."/>
            <person name="Song L."/>
            <person name="Sun Q."/>
            <person name="Zhang H."/>
            <person name="Xiang H."/>
            <person name="Dong X."/>
        </authorList>
    </citation>
    <scope>NUCLEOTIDE SEQUENCE</scope>
    <source>
        <strain evidence="3">ZWT</strain>
    </source>
</reference>
<proteinExistence type="predicted"/>
<gene>
    <name evidence="3" type="ORF">KDK92_16365</name>
</gene>
<dbReference type="RefSeq" id="WP_250860416.1">
    <property type="nucleotide sequence ID" value="NZ_JAGSOJ010000003.1"/>
</dbReference>
<dbReference type="Proteomes" id="UP001056429">
    <property type="component" value="Unassembled WGS sequence"/>
</dbReference>
<evidence type="ECO:0000256" key="1">
    <source>
        <dbReference type="SAM" id="Coils"/>
    </source>
</evidence>
<evidence type="ECO:0000313" key="4">
    <source>
        <dbReference type="Proteomes" id="UP001056429"/>
    </source>
</evidence>
<keyword evidence="1" id="KW-0175">Coiled coil</keyword>
<dbReference type="GO" id="GO:0003676">
    <property type="term" value="F:nucleic acid binding"/>
    <property type="evidence" value="ECO:0007669"/>
    <property type="project" value="InterPro"/>
</dbReference>
<dbReference type="AlphaFoldDB" id="A0A9J6P692"/>
<dbReference type="InterPro" id="IPR043714">
    <property type="entry name" value="DUF5655"/>
</dbReference>
<dbReference type="InterPro" id="IPR011856">
    <property type="entry name" value="tRNA_endonuc-like_dom_sf"/>
</dbReference>